<evidence type="ECO:0000256" key="1">
    <source>
        <dbReference type="ARBA" id="ARBA00001974"/>
    </source>
</evidence>
<dbReference type="AlphaFoldDB" id="A0A7Z7LGG9"/>
<dbReference type="GO" id="GO:0050660">
    <property type="term" value="F:flavin adenine dinucleotide binding"/>
    <property type="evidence" value="ECO:0007669"/>
    <property type="project" value="UniProtKB-UniRule"/>
</dbReference>
<evidence type="ECO:0000256" key="3">
    <source>
        <dbReference type="ARBA" id="ARBA00022603"/>
    </source>
</evidence>
<keyword evidence="2 10" id="KW-0963">Cytoplasm</keyword>
<accession>A0A7Z7LGG9</accession>
<keyword evidence="7 10" id="KW-0274">FAD</keyword>
<keyword evidence="8 10" id="KW-0521">NADP</keyword>
<dbReference type="HAMAP" id="MF_01037">
    <property type="entry name" value="TrmFO"/>
    <property type="match status" value="1"/>
</dbReference>
<dbReference type="NCBIfam" id="TIGR00137">
    <property type="entry name" value="gid_trmFO"/>
    <property type="match status" value="1"/>
</dbReference>
<evidence type="ECO:0000256" key="4">
    <source>
        <dbReference type="ARBA" id="ARBA00022630"/>
    </source>
</evidence>
<keyword evidence="13" id="KW-1185">Reference proteome</keyword>
<evidence type="ECO:0000313" key="12">
    <source>
        <dbReference type="EMBL" id="SSC13551.1"/>
    </source>
</evidence>
<dbReference type="GO" id="GO:0005829">
    <property type="term" value="C:cytosol"/>
    <property type="evidence" value="ECO:0007669"/>
    <property type="project" value="TreeGrafter"/>
</dbReference>
<protein>
    <recommendedName>
        <fullName evidence="10">Methylenetetrahydrofolate--tRNA-(uracil-5-)-methyltransferase TrmFO</fullName>
        <ecNumber evidence="10">2.1.1.74</ecNumber>
    </recommendedName>
    <alternativeName>
        <fullName evidence="10">Folate-dependent tRNA (uracil-5-)-methyltransferase</fullName>
    </alternativeName>
    <alternativeName>
        <fullName evidence="10">Folate-dependent tRNA(M-5-U54)-methyltransferase</fullName>
    </alternativeName>
</protein>
<feature type="domain" description="MnmG N-terminal" evidence="11">
    <location>
        <begin position="2"/>
        <end position="363"/>
    </location>
</feature>
<comment type="catalytic activity">
    <reaction evidence="10">
        <text>uridine(54) in tRNA + (6R)-5,10-methylene-5,6,7,8-tetrahydrofolate + NADPH + H(+) = 5-methyluridine(54) in tRNA + (6S)-5,6,7,8-tetrahydrofolate + NADP(+)</text>
        <dbReference type="Rhea" id="RHEA:62372"/>
        <dbReference type="Rhea" id="RHEA-COMP:10167"/>
        <dbReference type="Rhea" id="RHEA-COMP:10193"/>
        <dbReference type="ChEBI" id="CHEBI:15378"/>
        <dbReference type="ChEBI" id="CHEBI:15636"/>
        <dbReference type="ChEBI" id="CHEBI:57453"/>
        <dbReference type="ChEBI" id="CHEBI:57783"/>
        <dbReference type="ChEBI" id="CHEBI:58349"/>
        <dbReference type="ChEBI" id="CHEBI:65315"/>
        <dbReference type="ChEBI" id="CHEBI:74447"/>
        <dbReference type="EC" id="2.1.1.74"/>
    </reaction>
</comment>
<feature type="binding site" evidence="10">
    <location>
        <begin position="7"/>
        <end position="12"/>
    </location>
    <ligand>
        <name>FAD</name>
        <dbReference type="ChEBI" id="CHEBI:57692"/>
    </ligand>
</feature>
<evidence type="ECO:0000256" key="5">
    <source>
        <dbReference type="ARBA" id="ARBA00022679"/>
    </source>
</evidence>
<reference evidence="12 13" key="1">
    <citation type="submission" date="2017-01" db="EMBL/GenBank/DDBJ databases">
        <authorList>
            <person name="Erauso G."/>
        </authorList>
    </citation>
    <scope>NUCLEOTIDE SEQUENCE [LARGE SCALE GENOMIC DNA]</scope>
    <source>
        <strain evidence="12">MESINF1</strain>
    </source>
</reference>
<dbReference type="GO" id="GO:0030488">
    <property type="term" value="P:tRNA methylation"/>
    <property type="evidence" value="ECO:0007669"/>
    <property type="project" value="TreeGrafter"/>
</dbReference>
<dbReference type="RefSeq" id="WP_169699689.1">
    <property type="nucleotide sequence ID" value="NZ_LS974202.1"/>
</dbReference>
<evidence type="ECO:0000256" key="9">
    <source>
        <dbReference type="ARBA" id="ARBA00023027"/>
    </source>
</evidence>
<dbReference type="PANTHER" id="PTHR11806:SF2">
    <property type="entry name" value="METHYLENETETRAHYDROFOLATE--TRNA-(URACIL-5-)-METHYLTRANSFERASE TRMFO"/>
    <property type="match status" value="1"/>
</dbReference>
<gene>
    <name evidence="10 12" type="primary">trmFO</name>
    <name evidence="12" type="ORF">MESINF_2111</name>
</gene>
<dbReference type="InterPro" id="IPR002218">
    <property type="entry name" value="MnmG-rel"/>
</dbReference>
<dbReference type="Gene3D" id="3.50.50.60">
    <property type="entry name" value="FAD/NAD(P)-binding domain"/>
    <property type="match status" value="2"/>
</dbReference>
<dbReference type="InterPro" id="IPR036188">
    <property type="entry name" value="FAD/NAD-bd_sf"/>
</dbReference>
<keyword evidence="3 10" id="KW-0489">Methyltransferase</keyword>
<evidence type="ECO:0000256" key="6">
    <source>
        <dbReference type="ARBA" id="ARBA00022694"/>
    </source>
</evidence>
<evidence type="ECO:0000256" key="8">
    <source>
        <dbReference type="ARBA" id="ARBA00022857"/>
    </source>
</evidence>
<dbReference type="GO" id="GO:0047151">
    <property type="term" value="F:tRNA (uracil(54)-C5)-methyltransferase activity, 5,10-methylenetetrahydrofolate-dependent"/>
    <property type="evidence" value="ECO:0007669"/>
    <property type="project" value="UniProtKB-UniRule"/>
</dbReference>
<sequence length="439" mass="48955">MKVRVTGGGLAGSEVALSLAEMGIEVELYEMRPSVSTGVHQSDSFAELVCSNSLKSESLDNASGLLKEEGIKLGSKLLEIAHRHRVPAGKALAVDRVGFSREVTDLIESNPFIEIRREEVSSLDLQRVVNVVCTGPLTSPKLEKFLRQLFGEHLFFFDAVSPIVEAGSIDFERGFFADRYSEEGSYLNCPLNGKEYGDFWKELVGAELSEMENFSDRYLFERCQPVEDIARSGFDALRFGPMKPVGLIDPSSGKEPFAVVQLRKENSSGSLMSLVGFQTRLKWGEQKRVFSMIPALRNAQFVRYGVMHRNTYLNSPLLLDKSLGSKQHSGLFFAGQITGLEGYVEAIVSGRVVALNVERYLRGVGGLSIPETTMIGSLIEHVTISGRSPLKPVYSNFGLLSPVACREKRERNREKVSRARNDMDFFLKEWRSDRNDTEE</sequence>
<dbReference type="KEGG" id="minf:MESINF_2111"/>
<evidence type="ECO:0000256" key="2">
    <source>
        <dbReference type="ARBA" id="ARBA00022490"/>
    </source>
</evidence>
<keyword evidence="9 10" id="KW-0520">NAD</keyword>
<dbReference type="InterPro" id="IPR004417">
    <property type="entry name" value="TrmFO"/>
</dbReference>
<comment type="similarity">
    <text evidence="10">Belongs to the MnmG family. TrmFO subfamily.</text>
</comment>
<evidence type="ECO:0000313" key="13">
    <source>
        <dbReference type="Proteomes" id="UP000250796"/>
    </source>
</evidence>
<keyword evidence="6 10" id="KW-0819">tRNA processing</keyword>
<dbReference type="EMBL" id="LS974202">
    <property type="protein sequence ID" value="SSC13551.1"/>
    <property type="molecule type" value="Genomic_DNA"/>
</dbReference>
<dbReference type="Pfam" id="PF01134">
    <property type="entry name" value="GIDA"/>
    <property type="match status" value="1"/>
</dbReference>
<keyword evidence="4 10" id="KW-0285">Flavoprotein</keyword>
<keyword evidence="5 10" id="KW-0808">Transferase</keyword>
<organism evidence="12 13">
    <name type="scientific">Mesotoga infera</name>
    <dbReference type="NCBI Taxonomy" id="1236046"/>
    <lineage>
        <taxon>Bacteria</taxon>
        <taxon>Thermotogati</taxon>
        <taxon>Thermotogota</taxon>
        <taxon>Thermotogae</taxon>
        <taxon>Kosmotogales</taxon>
        <taxon>Kosmotogaceae</taxon>
        <taxon>Mesotoga</taxon>
    </lineage>
</organism>
<evidence type="ECO:0000256" key="10">
    <source>
        <dbReference type="HAMAP-Rule" id="MF_01037"/>
    </source>
</evidence>
<comment type="function">
    <text evidence="10">Catalyzes the folate-dependent formation of 5-methyl-uridine at position 54 (M-5-U54) in all tRNAs.</text>
</comment>
<dbReference type="NCBIfam" id="NF003739">
    <property type="entry name" value="PRK05335.1"/>
    <property type="match status" value="1"/>
</dbReference>
<comment type="catalytic activity">
    <reaction evidence="10">
        <text>uridine(54) in tRNA + (6R)-5,10-methylene-5,6,7,8-tetrahydrofolate + NADH + H(+) = 5-methyluridine(54) in tRNA + (6S)-5,6,7,8-tetrahydrofolate + NAD(+)</text>
        <dbReference type="Rhea" id="RHEA:16873"/>
        <dbReference type="Rhea" id="RHEA-COMP:10167"/>
        <dbReference type="Rhea" id="RHEA-COMP:10193"/>
        <dbReference type="ChEBI" id="CHEBI:15378"/>
        <dbReference type="ChEBI" id="CHEBI:15636"/>
        <dbReference type="ChEBI" id="CHEBI:57453"/>
        <dbReference type="ChEBI" id="CHEBI:57540"/>
        <dbReference type="ChEBI" id="CHEBI:57945"/>
        <dbReference type="ChEBI" id="CHEBI:65315"/>
        <dbReference type="ChEBI" id="CHEBI:74447"/>
        <dbReference type="EC" id="2.1.1.74"/>
    </reaction>
</comment>
<dbReference type="Proteomes" id="UP000250796">
    <property type="component" value="Chromosome MESINF"/>
</dbReference>
<comment type="subcellular location">
    <subcellularLocation>
        <location evidence="10">Cytoplasm</location>
    </subcellularLocation>
</comment>
<dbReference type="InterPro" id="IPR040131">
    <property type="entry name" value="MnmG_N"/>
</dbReference>
<evidence type="ECO:0000256" key="7">
    <source>
        <dbReference type="ARBA" id="ARBA00022827"/>
    </source>
</evidence>
<dbReference type="SUPFAM" id="SSF51905">
    <property type="entry name" value="FAD/NAD(P)-binding domain"/>
    <property type="match status" value="1"/>
</dbReference>
<name>A0A7Z7LGG9_9BACT</name>
<dbReference type="PANTHER" id="PTHR11806">
    <property type="entry name" value="GLUCOSE INHIBITED DIVISION PROTEIN A"/>
    <property type="match status" value="1"/>
</dbReference>
<comment type="cofactor">
    <cofactor evidence="1 10">
        <name>FAD</name>
        <dbReference type="ChEBI" id="CHEBI:57692"/>
    </cofactor>
</comment>
<dbReference type="GO" id="GO:0002098">
    <property type="term" value="P:tRNA wobble uridine modification"/>
    <property type="evidence" value="ECO:0007669"/>
    <property type="project" value="TreeGrafter"/>
</dbReference>
<proteinExistence type="inferred from homology"/>
<dbReference type="EC" id="2.1.1.74" evidence="10"/>
<evidence type="ECO:0000259" key="11">
    <source>
        <dbReference type="Pfam" id="PF01134"/>
    </source>
</evidence>